<evidence type="ECO:0000256" key="1">
    <source>
        <dbReference type="ARBA" id="ARBA00024322"/>
    </source>
</evidence>
<dbReference type="SMART" id="SM00877">
    <property type="entry name" value="BMC"/>
    <property type="match status" value="2"/>
</dbReference>
<reference evidence="4" key="2">
    <citation type="journal article" date="2021" name="PeerJ">
        <title>Extensive microbial diversity within the chicken gut microbiome revealed by metagenomics and culture.</title>
        <authorList>
            <person name="Gilroy R."/>
            <person name="Ravi A."/>
            <person name="Getino M."/>
            <person name="Pursley I."/>
            <person name="Horton D.L."/>
            <person name="Alikhan N.F."/>
            <person name="Baker D."/>
            <person name="Gharbi K."/>
            <person name="Hall N."/>
            <person name="Watson M."/>
            <person name="Adriaenssens E.M."/>
            <person name="Foster-Nyarko E."/>
            <person name="Jarju S."/>
            <person name="Secka A."/>
            <person name="Antonio M."/>
            <person name="Oren A."/>
            <person name="Chaudhuri R.R."/>
            <person name="La Ragione R."/>
            <person name="Hildebrand F."/>
            <person name="Pallen M.J."/>
        </authorList>
    </citation>
    <scope>NUCLEOTIDE SEQUENCE</scope>
    <source>
        <strain evidence="4">ChiHile30-977</strain>
    </source>
</reference>
<dbReference type="Proteomes" id="UP000886819">
    <property type="component" value="Unassembled WGS sequence"/>
</dbReference>
<dbReference type="NCBIfam" id="TIGR04502">
    <property type="entry name" value="microcomp_EutL"/>
    <property type="match status" value="1"/>
</dbReference>
<evidence type="ECO:0000313" key="5">
    <source>
        <dbReference type="Proteomes" id="UP000886819"/>
    </source>
</evidence>
<reference evidence="4" key="1">
    <citation type="submission" date="2020-10" db="EMBL/GenBank/DDBJ databases">
        <authorList>
            <person name="Gilroy R."/>
        </authorList>
    </citation>
    <scope>NUCLEOTIDE SEQUENCE</scope>
    <source>
        <strain evidence="4">ChiHile30-977</strain>
    </source>
</reference>
<dbReference type="GO" id="GO:0005198">
    <property type="term" value="F:structural molecule activity"/>
    <property type="evidence" value="ECO:0007669"/>
    <property type="project" value="InterPro"/>
</dbReference>
<evidence type="ECO:0000256" key="2">
    <source>
        <dbReference type="ARBA" id="ARBA00024446"/>
    </source>
</evidence>
<sequence>MRGDPLRAKVLSVRMIPRADGALKERFSLRPQEQSLGLITCDSDDVGYTALDEATKKAEVRVCYAQSMYAGAANANTALAGEFLGILAGPTPAEVESGLRAAAAFIEHGGCFYSANDDDSVPYYAHCISRTGSYLSAACGIAEGSPLAYLIAPPLESIYAMDKALKAASVRLVEFYGPPSPTNFGGGLLTGSQSDCAAACQAFAQAVCEVAGRPLCFEE</sequence>
<dbReference type="InterPro" id="IPR009193">
    <property type="entry name" value="EutL_PduB"/>
</dbReference>
<dbReference type="PROSITE" id="PS51931">
    <property type="entry name" value="BMC_CP"/>
    <property type="match status" value="2"/>
</dbReference>
<name>A0A9D1CJE4_9FIRM</name>
<organism evidence="4 5">
    <name type="scientific">Candidatus Avichristensenella intestinipullorum</name>
    <dbReference type="NCBI Taxonomy" id="2840693"/>
    <lineage>
        <taxon>Bacteria</taxon>
        <taxon>Bacillati</taxon>
        <taxon>Bacillota</taxon>
        <taxon>Clostridia</taxon>
        <taxon>Candidatus Avichristensenella</taxon>
    </lineage>
</organism>
<accession>A0A9D1CJE4</accession>
<dbReference type="InterPro" id="IPR037233">
    <property type="entry name" value="CcmK-like_sf"/>
</dbReference>
<keyword evidence="2" id="KW-1283">Bacterial microcompartment</keyword>
<dbReference type="EMBL" id="DVFI01000121">
    <property type="protein sequence ID" value="HIQ63682.1"/>
    <property type="molecule type" value="Genomic_DNA"/>
</dbReference>
<dbReference type="PIRSF" id="PIRSF012290">
    <property type="entry name" value="EutL_PduB"/>
    <property type="match status" value="1"/>
</dbReference>
<protein>
    <submittedName>
        <fullName evidence="4">Ethanolamine utilization microcompartment protein EutL</fullName>
    </submittedName>
</protein>
<gene>
    <name evidence="4" type="primary">eutL</name>
    <name evidence="4" type="ORF">IAA66_08905</name>
</gene>
<dbReference type="Gene3D" id="3.30.70.1710">
    <property type="match status" value="2"/>
</dbReference>
<dbReference type="GO" id="GO:0031469">
    <property type="term" value="C:bacterial microcompartment"/>
    <property type="evidence" value="ECO:0007669"/>
    <property type="project" value="UniProtKB-SubCell"/>
</dbReference>
<dbReference type="InterPro" id="IPR000249">
    <property type="entry name" value="BMC_dom"/>
</dbReference>
<dbReference type="InterPro" id="IPR044870">
    <property type="entry name" value="BMC_CP"/>
</dbReference>
<dbReference type="NCBIfam" id="NF011934">
    <property type="entry name" value="PRK15405.1"/>
    <property type="match status" value="1"/>
</dbReference>
<proteinExistence type="predicted"/>
<dbReference type="AlphaFoldDB" id="A0A9D1CJE4"/>
<dbReference type="InterPro" id="IPR030983">
    <property type="entry name" value="EutL"/>
</dbReference>
<evidence type="ECO:0000313" key="4">
    <source>
        <dbReference type="EMBL" id="HIQ63682.1"/>
    </source>
</evidence>
<comment type="subcellular location">
    <subcellularLocation>
        <location evidence="1">Bacterial microcompartment</location>
    </subcellularLocation>
</comment>
<dbReference type="Pfam" id="PF00936">
    <property type="entry name" value="BMC"/>
    <property type="match status" value="1"/>
</dbReference>
<comment type="caution">
    <text evidence="4">The sequence shown here is derived from an EMBL/GenBank/DDBJ whole genome shotgun (WGS) entry which is preliminary data.</text>
</comment>
<feature type="domain" description="BMC circularly permuted" evidence="3">
    <location>
        <begin position="1"/>
        <end position="110"/>
    </location>
</feature>
<evidence type="ECO:0000259" key="3">
    <source>
        <dbReference type="PROSITE" id="PS51931"/>
    </source>
</evidence>
<feature type="domain" description="BMC circularly permuted" evidence="3">
    <location>
        <begin position="111"/>
        <end position="217"/>
    </location>
</feature>